<evidence type="ECO:0000313" key="1">
    <source>
        <dbReference type="EMBL" id="SDF47460.1"/>
    </source>
</evidence>
<dbReference type="PANTHER" id="PTHR37953">
    <property type="entry name" value="UPF0127 PROTEIN MJ1496"/>
    <property type="match status" value="1"/>
</dbReference>
<accession>A0A7Z7FDI6</accession>
<dbReference type="InterPro" id="IPR038695">
    <property type="entry name" value="Saro_0823-like_sf"/>
</dbReference>
<evidence type="ECO:0000313" key="2">
    <source>
        <dbReference type="Proteomes" id="UP000199259"/>
    </source>
</evidence>
<dbReference type="Pfam" id="PF02643">
    <property type="entry name" value="DUF192"/>
    <property type="match status" value="1"/>
</dbReference>
<evidence type="ECO:0008006" key="3">
    <source>
        <dbReference type="Google" id="ProtNLM"/>
    </source>
</evidence>
<dbReference type="Gene3D" id="2.60.120.1140">
    <property type="entry name" value="Protein of unknown function DUF192"/>
    <property type="match status" value="1"/>
</dbReference>
<reference evidence="1 2" key="1">
    <citation type="submission" date="2016-10" db="EMBL/GenBank/DDBJ databases">
        <authorList>
            <person name="Varghese N."/>
            <person name="Submissions S."/>
        </authorList>
    </citation>
    <scope>NUCLEOTIDE SEQUENCE [LARGE SCALE GENOMIC DNA]</scope>
    <source>
        <strain evidence="1 2">PL 12/M</strain>
    </source>
</reference>
<dbReference type="EMBL" id="FNCA01000002">
    <property type="protein sequence ID" value="SDF47460.1"/>
    <property type="molecule type" value="Genomic_DNA"/>
</dbReference>
<proteinExistence type="predicted"/>
<dbReference type="InterPro" id="IPR003795">
    <property type="entry name" value="DUF192"/>
</dbReference>
<dbReference type="AlphaFoldDB" id="A0A7Z7FDI6"/>
<gene>
    <name evidence="1" type="ORF">SAMN04488589_0631</name>
</gene>
<dbReference type="OrthoDB" id="64208at2157"/>
<name>A0A7Z7FDI6_9EURY</name>
<comment type="caution">
    <text evidence="1">The sequence shown here is derived from an EMBL/GenBank/DDBJ whole genome shotgun (WGS) entry which is preliminary data.</text>
</comment>
<dbReference type="RefSeq" id="WP_091708634.1">
    <property type="nucleotide sequence ID" value="NZ_FNCA01000002.1"/>
</dbReference>
<dbReference type="Proteomes" id="UP000199259">
    <property type="component" value="Unassembled WGS sequence"/>
</dbReference>
<organism evidence="1 2">
    <name type="scientific">Methanolobus vulcani</name>
    <dbReference type="NCBI Taxonomy" id="38026"/>
    <lineage>
        <taxon>Archaea</taxon>
        <taxon>Methanobacteriati</taxon>
        <taxon>Methanobacteriota</taxon>
        <taxon>Stenosarchaea group</taxon>
        <taxon>Methanomicrobia</taxon>
        <taxon>Methanosarcinales</taxon>
        <taxon>Methanosarcinaceae</taxon>
        <taxon>Methanolobus</taxon>
    </lineage>
</organism>
<dbReference type="PANTHER" id="PTHR37953:SF1">
    <property type="entry name" value="UPF0127 PROTEIN MJ1496"/>
    <property type="match status" value="1"/>
</dbReference>
<keyword evidence="2" id="KW-1185">Reference proteome</keyword>
<protein>
    <recommendedName>
        <fullName evidence="3">ACR</fullName>
    </recommendedName>
</protein>
<sequence>MILKSNGKEVATDVDFACNTLKHIKGLMFSKRIPEDYALVFVMKKPQRVSLHMLFVNYPIDAIFLDDKKKVIKTSGLKAWIGTCSCEGKVKYIIETSHGKSEKLKIKPGDTFEFENQCL</sequence>